<dbReference type="InterPro" id="IPR012171">
    <property type="entry name" value="Fatty_acid_desaturase"/>
</dbReference>
<dbReference type="InterPro" id="IPR005804">
    <property type="entry name" value="FA_desaturase_dom"/>
</dbReference>
<sequence>MKANKLDIVRFASKGDGSFYDTVKARAKAYFERHNISPYANAQMWVKTACMLALYFVPYIFLITGVAGGNGWIFFMLWFLMGLGMSGIGTAVMHDANHGTYSANKNTNKFIAYILEVIGGYTVNWKIQHNILHHTYTNISGLDEDIDTMGLIRLSPNQPVKWYHRYQHLYAWFFYMIMTLYWMTAKDFFQVARYKKFDLLIKQKLSLTRAMWQISLYKTFYYCYVLVLPLIFSGMPWYFVIAGFLLMHFTAGLLLSCIFQPSHIMETSDFAVPVYAENKRQMENSWAVHEIENTTNFAPKNRILSWFAGGLNRQIEHHLFSDICHVHYRKLAPIVKSTAREFGLPYNEQRTFLKALRAHAVMLKKLGRGTARPAE</sequence>
<dbReference type="Proteomes" id="UP000679126">
    <property type="component" value="Unassembled WGS sequence"/>
</dbReference>
<dbReference type="PANTHER" id="PTHR19353">
    <property type="entry name" value="FATTY ACID DESATURASE 2"/>
    <property type="match status" value="1"/>
</dbReference>
<keyword evidence="1" id="KW-0812">Transmembrane</keyword>
<feature type="transmembrane region" description="Helical" evidence="1">
    <location>
        <begin position="210"/>
        <end position="231"/>
    </location>
</feature>
<name>A0ABS3YBS3_9BACT</name>
<evidence type="ECO:0000256" key="1">
    <source>
        <dbReference type="SAM" id="Phobius"/>
    </source>
</evidence>
<keyword evidence="4" id="KW-1185">Reference proteome</keyword>
<dbReference type="PANTHER" id="PTHR19353:SF19">
    <property type="entry name" value="DELTA(5) FATTY ACID DESATURASE C-RELATED"/>
    <property type="match status" value="1"/>
</dbReference>
<feature type="domain" description="Fatty acid desaturase" evidence="2">
    <location>
        <begin position="71"/>
        <end position="349"/>
    </location>
</feature>
<proteinExistence type="predicted"/>
<dbReference type="RefSeq" id="WP_209144998.1">
    <property type="nucleotide sequence ID" value="NZ_JAGHKP010000001.1"/>
</dbReference>
<evidence type="ECO:0000259" key="2">
    <source>
        <dbReference type="Pfam" id="PF00487"/>
    </source>
</evidence>
<feature type="transmembrane region" description="Helical" evidence="1">
    <location>
        <begin position="169"/>
        <end position="189"/>
    </location>
</feature>
<keyword evidence="1" id="KW-0472">Membrane</keyword>
<feature type="transmembrane region" description="Helical" evidence="1">
    <location>
        <begin position="237"/>
        <end position="259"/>
    </location>
</feature>
<comment type="caution">
    <text evidence="3">The sequence shown here is derived from an EMBL/GenBank/DDBJ whole genome shotgun (WGS) entry which is preliminary data.</text>
</comment>
<evidence type="ECO:0000313" key="4">
    <source>
        <dbReference type="Proteomes" id="UP000679126"/>
    </source>
</evidence>
<dbReference type="EMBL" id="JAGHKP010000001">
    <property type="protein sequence ID" value="MBO9152135.1"/>
    <property type="molecule type" value="Genomic_DNA"/>
</dbReference>
<evidence type="ECO:0000313" key="3">
    <source>
        <dbReference type="EMBL" id="MBO9152135.1"/>
    </source>
</evidence>
<reference evidence="4" key="1">
    <citation type="submission" date="2021-03" db="EMBL/GenBank/DDBJ databases">
        <title>Assistant Professor.</title>
        <authorList>
            <person name="Huq M.A."/>
        </authorList>
    </citation>
    <scope>NUCLEOTIDE SEQUENCE [LARGE SCALE GENOMIC DNA]</scope>
    <source>
        <strain evidence="4">MAH-28</strain>
    </source>
</reference>
<organism evidence="3 4">
    <name type="scientific">Chitinophaga chungangae</name>
    <dbReference type="NCBI Taxonomy" id="2821488"/>
    <lineage>
        <taxon>Bacteria</taxon>
        <taxon>Pseudomonadati</taxon>
        <taxon>Bacteroidota</taxon>
        <taxon>Chitinophagia</taxon>
        <taxon>Chitinophagales</taxon>
        <taxon>Chitinophagaceae</taxon>
        <taxon>Chitinophaga</taxon>
    </lineage>
</organism>
<protein>
    <submittedName>
        <fullName evidence="3">Acyl-CoA desaturase</fullName>
    </submittedName>
</protein>
<dbReference type="PIRSF" id="PIRSF015921">
    <property type="entry name" value="FA_sphinglp_des"/>
    <property type="match status" value="1"/>
</dbReference>
<keyword evidence="1" id="KW-1133">Transmembrane helix</keyword>
<accession>A0ABS3YBS3</accession>
<dbReference type="CDD" id="cd03506">
    <property type="entry name" value="Delta6-FADS-like"/>
    <property type="match status" value="1"/>
</dbReference>
<gene>
    <name evidence="3" type="ORF">J7I43_07930</name>
</gene>
<dbReference type="Pfam" id="PF00487">
    <property type="entry name" value="FA_desaturase"/>
    <property type="match status" value="1"/>
</dbReference>
<feature type="transmembrane region" description="Helical" evidence="1">
    <location>
        <begin position="52"/>
        <end position="80"/>
    </location>
</feature>